<dbReference type="InterPro" id="IPR035979">
    <property type="entry name" value="RBD_domain_sf"/>
</dbReference>
<accession>I1BHH1</accession>
<dbReference type="GO" id="GO:0008380">
    <property type="term" value="P:RNA splicing"/>
    <property type="evidence" value="ECO:0007669"/>
    <property type="project" value="UniProtKB-KW"/>
</dbReference>
<dbReference type="STRING" id="246409.I1BHH1"/>
<dbReference type="GeneID" id="93607327"/>
<evidence type="ECO:0000256" key="1">
    <source>
        <dbReference type="ARBA" id="ARBA00004123"/>
    </source>
</evidence>
<keyword evidence="2" id="KW-0507">mRNA processing</keyword>
<gene>
    <name evidence="9" type="ORF">RO3G_00355</name>
</gene>
<reference evidence="9 10" key="1">
    <citation type="journal article" date="2009" name="PLoS Genet.">
        <title>Genomic analysis of the basal lineage fungus Rhizopus oryzae reveals a whole-genome duplication.</title>
        <authorList>
            <person name="Ma L.-J."/>
            <person name="Ibrahim A.S."/>
            <person name="Skory C."/>
            <person name="Grabherr M.G."/>
            <person name="Burger G."/>
            <person name="Butler M."/>
            <person name="Elias M."/>
            <person name="Idnurm A."/>
            <person name="Lang B.F."/>
            <person name="Sone T."/>
            <person name="Abe A."/>
            <person name="Calvo S.E."/>
            <person name="Corrochano L.M."/>
            <person name="Engels R."/>
            <person name="Fu J."/>
            <person name="Hansberg W."/>
            <person name="Kim J.-M."/>
            <person name="Kodira C.D."/>
            <person name="Koehrsen M.J."/>
            <person name="Liu B."/>
            <person name="Miranda-Saavedra D."/>
            <person name="O'Leary S."/>
            <person name="Ortiz-Castellanos L."/>
            <person name="Poulter R."/>
            <person name="Rodriguez-Romero J."/>
            <person name="Ruiz-Herrera J."/>
            <person name="Shen Y.-Q."/>
            <person name="Zeng Q."/>
            <person name="Galagan J."/>
            <person name="Birren B.W."/>
            <person name="Cuomo C.A."/>
            <person name="Wickes B.L."/>
        </authorList>
    </citation>
    <scope>NUCLEOTIDE SEQUENCE [LARGE SCALE GENOMIC DNA]</scope>
    <source>
        <strain evidence="10">RA 99-880 / ATCC MYA-4621 / FGSC 9543 / NRRL 43880</strain>
    </source>
</reference>
<keyword evidence="4" id="KW-0508">mRNA splicing</keyword>
<proteinExistence type="predicted"/>
<evidence type="ECO:0000259" key="8">
    <source>
        <dbReference type="PROSITE" id="PS50102"/>
    </source>
</evidence>
<dbReference type="InterPro" id="IPR012677">
    <property type="entry name" value="Nucleotide-bd_a/b_plait_sf"/>
</dbReference>
<keyword evidence="3 6" id="KW-0694">RNA-binding</keyword>
<dbReference type="PROSITE" id="PS50102">
    <property type="entry name" value="RRM"/>
    <property type="match status" value="1"/>
</dbReference>
<evidence type="ECO:0000256" key="3">
    <source>
        <dbReference type="ARBA" id="ARBA00022884"/>
    </source>
</evidence>
<keyword evidence="5" id="KW-0539">Nucleus</keyword>
<evidence type="ECO:0000256" key="5">
    <source>
        <dbReference type="ARBA" id="ARBA00023242"/>
    </source>
</evidence>
<comment type="subcellular location">
    <subcellularLocation>
        <location evidence="1">Nucleus</location>
    </subcellularLocation>
</comment>
<evidence type="ECO:0000256" key="4">
    <source>
        <dbReference type="ARBA" id="ARBA00023187"/>
    </source>
</evidence>
<dbReference type="InParanoid" id="I1BHH1"/>
<feature type="domain" description="RRM" evidence="8">
    <location>
        <begin position="1"/>
        <end position="40"/>
    </location>
</feature>
<dbReference type="Proteomes" id="UP000009138">
    <property type="component" value="Unassembled WGS sequence"/>
</dbReference>
<dbReference type="InterPro" id="IPR051106">
    <property type="entry name" value="RNA-bind/splicing_reg"/>
</dbReference>
<evidence type="ECO:0000256" key="7">
    <source>
        <dbReference type="SAM" id="MobiDB-lite"/>
    </source>
</evidence>
<dbReference type="AlphaFoldDB" id="I1BHH1"/>
<dbReference type="PANTHER" id="PTHR48028:SF4">
    <property type="entry name" value="SC35-LIKE SPLICING FACTOR"/>
    <property type="match status" value="1"/>
</dbReference>
<name>I1BHH1_RHIO9</name>
<dbReference type="InterPro" id="IPR000504">
    <property type="entry name" value="RRM_dom"/>
</dbReference>
<organism evidence="9 10">
    <name type="scientific">Rhizopus delemar (strain RA 99-880 / ATCC MYA-4621 / FGSC 9543 / NRRL 43880)</name>
    <name type="common">Mucormycosis agent</name>
    <name type="synonym">Rhizopus arrhizus var. delemar</name>
    <dbReference type="NCBI Taxonomy" id="246409"/>
    <lineage>
        <taxon>Eukaryota</taxon>
        <taxon>Fungi</taxon>
        <taxon>Fungi incertae sedis</taxon>
        <taxon>Mucoromycota</taxon>
        <taxon>Mucoromycotina</taxon>
        <taxon>Mucoromycetes</taxon>
        <taxon>Mucorales</taxon>
        <taxon>Mucorineae</taxon>
        <taxon>Rhizopodaceae</taxon>
        <taxon>Rhizopus</taxon>
    </lineage>
</organism>
<dbReference type="GO" id="GO:0003723">
    <property type="term" value="F:RNA binding"/>
    <property type="evidence" value="ECO:0007669"/>
    <property type="project" value="UniProtKB-UniRule"/>
</dbReference>
<dbReference type="GO" id="GO:0006397">
    <property type="term" value="P:mRNA processing"/>
    <property type="evidence" value="ECO:0007669"/>
    <property type="project" value="UniProtKB-KW"/>
</dbReference>
<dbReference type="VEuPathDB" id="FungiDB:RO3G_00355"/>
<evidence type="ECO:0000313" key="9">
    <source>
        <dbReference type="EMBL" id="EIE75651.1"/>
    </source>
</evidence>
<sequence>MLNFYAFVEFDDVKDAEDATKELDGHRLEGEKLIVHVANVARSRLNRNRDRDDRDSRRRDDSRERNSRRSNDADDADRCYNCGEFGHM</sequence>
<dbReference type="GO" id="GO:0005634">
    <property type="term" value="C:nucleus"/>
    <property type="evidence" value="ECO:0007669"/>
    <property type="project" value="UniProtKB-SubCell"/>
</dbReference>
<dbReference type="RefSeq" id="XP_067511047.1">
    <property type="nucleotide sequence ID" value="XM_067654946.1"/>
</dbReference>
<dbReference type="OrthoDB" id="1099063at2759"/>
<dbReference type="FunCoup" id="I1BHH1">
    <property type="interactions" value="500"/>
</dbReference>
<dbReference type="SUPFAM" id="SSF54928">
    <property type="entry name" value="RNA-binding domain, RBD"/>
    <property type="match status" value="1"/>
</dbReference>
<evidence type="ECO:0000256" key="6">
    <source>
        <dbReference type="PROSITE-ProRule" id="PRU00176"/>
    </source>
</evidence>
<dbReference type="Gene3D" id="3.30.70.330">
    <property type="match status" value="1"/>
</dbReference>
<keyword evidence="10" id="KW-1185">Reference proteome</keyword>
<evidence type="ECO:0000313" key="10">
    <source>
        <dbReference type="Proteomes" id="UP000009138"/>
    </source>
</evidence>
<dbReference type="Pfam" id="PF00076">
    <property type="entry name" value="RRM_1"/>
    <property type="match status" value="1"/>
</dbReference>
<evidence type="ECO:0000256" key="2">
    <source>
        <dbReference type="ARBA" id="ARBA00022664"/>
    </source>
</evidence>
<feature type="region of interest" description="Disordered" evidence="7">
    <location>
        <begin position="44"/>
        <end position="76"/>
    </location>
</feature>
<dbReference type="EMBL" id="CH476732">
    <property type="protein sequence ID" value="EIE75651.1"/>
    <property type="molecule type" value="Genomic_DNA"/>
</dbReference>
<feature type="compositionally biased region" description="Basic and acidic residues" evidence="7">
    <location>
        <begin position="47"/>
        <end position="76"/>
    </location>
</feature>
<protein>
    <recommendedName>
        <fullName evidence="8">RRM domain-containing protein</fullName>
    </recommendedName>
</protein>
<dbReference type="PANTHER" id="PTHR48028">
    <property type="entry name" value="GLYCINE-RICH RNA-BINDING PROTEIN RZ1A"/>
    <property type="match status" value="1"/>
</dbReference>